<dbReference type="Proteomes" id="UP000280323">
    <property type="component" value="Chromosome"/>
</dbReference>
<keyword evidence="3 8" id="KW-0028">Amino-acid biosynthesis</keyword>
<dbReference type="GO" id="GO:0004425">
    <property type="term" value="F:indole-3-glycerol-phosphate synthase activity"/>
    <property type="evidence" value="ECO:0007669"/>
    <property type="project" value="UniProtKB-UniRule"/>
</dbReference>
<comment type="catalytic activity">
    <reaction evidence="1 8">
        <text>1-(2-carboxyphenylamino)-1-deoxy-D-ribulose 5-phosphate + H(+) = (1S,2R)-1-C-(indol-3-yl)glycerol 3-phosphate + CO2 + H2O</text>
        <dbReference type="Rhea" id="RHEA:23476"/>
        <dbReference type="ChEBI" id="CHEBI:15377"/>
        <dbReference type="ChEBI" id="CHEBI:15378"/>
        <dbReference type="ChEBI" id="CHEBI:16526"/>
        <dbReference type="ChEBI" id="CHEBI:58613"/>
        <dbReference type="ChEBI" id="CHEBI:58866"/>
        <dbReference type="EC" id="4.1.1.48"/>
    </reaction>
</comment>
<evidence type="ECO:0000256" key="3">
    <source>
        <dbReference type="ARBA" id="ARBA00022605"/>
    </source>
</evidence>
<reference evidence="10" key="1">
    <citation type="submission" date="2018-12" db="EMBL/GenBank/DDBJ databases">
        <authorList>
            <consortium name="Pathogen Informatics"/>
        </authorList>
    </citation>
    <scope>NUCLEOTIDE SEQUENCE</scope>
    <source>
        <strain evidence="10">NCTC8317</strain>
    </source>
</reference>
<keyword evidence="4 8" id="KW-0210">Decarboxylase</keyword>
<sequence length="260" mass="29551">MTILSEIVKYKQSLLQNGYYQDKLNTLKSVKIQNKKSFINAIEQEPKLAIIAEIKSKSPTVNDLPERDLSQQISDYEKYGANAVSILTDEKYFGGSFERLQALTTKTTLPVLCKDFIIDPLQIDVAKQAGASMILLIVNILSDKQLKDLYNYAISQNLEVLVEVHDRHELERAYKVNAKLIGVNNRDLKRFVTKVEHTNTILENKKPNHYYISESGIHDASDVRKILHSGIDGLLIGEALMRCDNLSEFLPQLKMQKVKS</sequence>
<keyword evidence="7 8" id="KW-0456">Lyase</keyword>
<gene>
    <name evidence="8 10" type="primary">trpC</name>
    <name evidence="10" type="ORF">NCTC8317_01272</name>
</gene>
<dbReference type="PANTHER" id="PTHR22854:SF2">
    <property type="entry name" value="INDOLE-3-GLYCEROL-PHOSPHATE SYNTHASE"/>
    <property type="match status" value="1"/>
</dbReference>
<evidence type="ECO:0000256" key="5">
    <source>
        <dbReference type="ARBA" id="ARBA00022822"/>
    </source>
</evidence>
<dbReference type="PROSITE" id="PS00614">
    <property type="entry name" value="IGPS"/>
    <property type="match status" value="1"/>
</dbReference>
<dbReference type="InterPro" id="IPR045186">
    <property type="entry name" value="Indole-3-glycerol_P_synth"/>
</dbReference>
<dbReference type="InterPro" id="IPR011060">
    <property type="entry name" value="RibuloseP-bd_barrel"/>
</dbReference>
<evidence type="ECO:0000259" key="9">
    <source>
        <dbReference type="Pfam" id="PF00218"/>
    </source>
</evidence>
<keyword evidence="5 8" id="KW-0822">Tryptophan biosynthesis</keyword>
<evidence type="ECO:0000256" key="1">
    <source>
        <dbReference type="ARBA" id="ARBA00001633"/>
    </source>
</evidence>
<dbReference type="InterPro" id="IPR013798">
    <property type="entry name" value="Indole-3-glycerol_P_synth_dom"/>
</dbReference>
<dbReference type="RefSeq" id="WP_000154120.1">
    <property type="nucleotide sequence ID" value="NZ_BDUN01000001.1"/>
</dbReference>
<dbReference type="Pfam" id="PF00218">
    <property type="entry name" value="IGPS"/>
    <property type="match status" value="1"/>
</dbReference>
<feature type="domain" description="Indole-3-glycerol phosphate synthase" evidence="9">
    <location>
        <begin position="5"/>
        <end position="252"/>
    </location>
</feature>
<accession>A0AB74Q186</accession>
<evidence type="ECO:0000256" key="8">
    <source>
        <dbReference type="HAMAP-Rule" id="MF_00134"/>
    </source>
</evidence>
<dbReference type="InterPro" id="IPR001468">
    <property type="entry name" value="Indole-3-GlycerolPSynthase_CS"/>
</dbReference>
<name>A0AB74Q186_STAAU</name>
<dbReference type="GO" id="GO:0004640">
    <property type="term" value="F:phosphoribosylanthranilate isomerase activity"/>
    <property type="evidence" value="ECO:0007669"/>
    <property type="project" value="TreeGrafter"/>
</dbReference>
<evidence type="ECO:0000256" key="6">
    <source>
        <dbReference type="ARBA" id="ARBA00023141"/>
    </source>
</evidence>
<dbReference type="EMBL" id="LR133917">
    <property type="protein sequence ID" value="VDY48218.1"/>
    <property type="molecule type" value="Genomic_DNA"/>
</dbReference>
<proteinExistence type="inferred from homology"/>
<dbReference type="FunFam" id="3.20.20.70:FF:000212">
    <property type="entry name" value="Indole-3-glycerol phosphate synthase"/>
    <property type="match status" value="1"/>
</dbReference>
<dbReference type="Gene3D" id="3.20.20.70">
    <property type="entry name" value="Aldolase class I"/>
    <property type="match status" value="1"/>
</dbReference>
<dbReference type="NCBIfam" id="NF001371">
    <property type="entry name" value="PRK00278.1-3"/>
    <property type="match status" value="1"/>
</dbReference>
<dbReference type="AlphaFoldDB" id="A0AB74Q186"/>
<protein>
    <recommendedName>
        <fullName evidence="8">Indole-3-glycerol phosphate synthase</fullName>
        <shortName evidence="8">IGPS</shortName>
        <ecNumber evidence="8">4.1.1.48</ecNumber>
    </recommendedName>
</protein>
<evidence type="ECO:0000256" key="4">
    <source>
        <dbReference type="ARBA" id="ARBA00022793"/>
    </source>
</evidence>
<organism evidence="10">
    <name type="scientific">Staphylococcus aureus</name>
    <dbReference type="NCBI Taxonomy" id="1280"/>
    <lineage>
        <taxon>Bacteria</taxon>
        <taxon>Bacillati</taxon>
        <taxon>Bacillota</taxon>
        <taxon>Bacilli</taxon>
        <taxon>Bacillales</taxon>
        <taxon>Staphylococcaceae</taxon>
        <taxon>Staphylococcus</taxon>
    </lineage>
</organism>
<comment type="pathway">
    <text evidence="2 8">Amino-acid biosynthesis; L-tryptophan biosynthesis; L-tryptophan from chorismate: step 4/5.</text>
</comment>
<dbReference type="EC" id="4.1.1.48" evidence="8"/>
<comment type="similarity">
    <text evidence="8">Belongs to the TrpC family.</text>
</comment>
<dbReference type="SUPFAM" id="SSF51366">
    <property type="entry name" value="Ribulose-phoshate binding barrel"/>
    <property type="match status" value="1"/>
</dbReference>
<dbReference type="CDD" id="cd00331">
    <property type="entry name" value="IGPS"/>
    <property type="match status" value="1"/>
</dbReference>
<keyword evidence="6 8" id="KW-0057">Aromatic amino acid biosynthesis</keyword>
<evidence type="ECO:0000256" key="2">
    <source>
        <dbReference type="ARBA" id="ARBA00004696"/>
    </source>
</evidence>
<dbReference type="InterPro" id="IPR013785">
    <property type="entry name" value="Aldolase_TIM"/>
</dbReference>
<evidence type="ECO:0000256" key="7">
    <source>
        <dbReference type="ARBA" id="ARBA00023239"/>
    </source>
</evidence>
<dbReference type="HAMAP" id="MF_00134_B">
    <property type="entry name" value="IGPS_B"/>
    <property type="match status" value="1"/>
</dbReference>
<dbReference type="PANTHER" id="PTHR22854">
    <property type="entry name" value="TRYPTOPHAN BIOSYNTHESIS PROTEIN"/>
    <property type="match status" value="1"/>
</dbReference>
<dbReference type="GO" id="GO:0000162">
    <property type="term" value="P:L-tryptophan biosynthetic process"/>
    <property type="evidence" value="ECO:0007669"/>
    <property type="project" value="UniProtKB-UniRule"/>
</dbReference>
<evidence type="ECO:0000313" key="10">
    <source>
        <dbReference type="EMBL" id="VDY48218.1"/>
    </source>
</evidence>